<reference evidence="4 5" key="1">
    <citation type="submission" date="2007-10" db="EMBL/GenBank/DDBJ databases">
        <authorList>
            <person name="Wagner-Dobler I."/>
            <person name="Ferriera S."/>
            <person name="Johnson J."/>
            <person name="Kravitz S."/>
            <person name="Beeson K."/>
            <person name="Sutton G."/>
            <person name="Rogers Y.-H."/>
            <person name="Friedman R."/>
            <person name="Frazier M."/>
            <person name="Venter J.C."/>
        </authorList>
    </citation>
    <scope>NUCLEOTIDE SEQUENCE [LARGE SCALE GENOMIC DNA]</scope>
    <source>
        <strain evidence="4 5">DFL-43</strain>
    </source>
</reference>
<dbReference type="HOGENOM" id="CLU_160697_0_0_5"/>
<dbReference type="eggNOG" id="ENOG5033AIB">
    <property type="taxonomic scope" value="Bacteria"/>
</dbReference>
<evidence type="ECO:0000256" key="2">
    <source>
        <dbReference type="RuleBase" id="RU004168"/>
    </source>
</evidence>
<dbReference type="InterPro" id="IPR001792">
    <property type="entry name" value="Acylphosphatase-like_dom"/>
</dbReference>
<dbReference type="EMBL" id="ABIA03000004">
    <property type="protein sequence ID" value="EDQ34254.1"/>
    <property type="molecule type" value="Genomic_DNA"/>
</dbReference>
<dbReference type="Pfam" id="PF00708">
    <property type="entry name" value="Acylphosphatase"/>
    <property type="match status" value="1"/>
</dbReference>
<dbReference type="AlphaFoldDB" id="A9D2Q8"/>
<accession>A9D2Q8</accession>
<dbReference type="RefSeq" id="WP_007198700.1">
    <property type="nucleotide sequence ID" value="NZ_CM002917.1"/>
</dbReference>
<feature type="domain" description="Acylphosphatase-like" evidence="3">
    <location>
        <begin position="8"/>
        <end position="90"/>
    </location>
</feature>
<evidence type="ECO:0000313" key="5">
    <source>
        <dbReference type="Proteomes" id="UP000004291"/>
    </source>
</evidence>
<reference evidence="4 5" key="2">
    <citation type="submission" date="2012-06" db="EMBL/GenBank/DDBJ databases">
        <authorList>
            <person name="Fiebig A."/>
        </authorList>
    </citation>
    <scope>NUCLEOTIDE SEQUENCE [LARGE SCALE GENOMIC DNA]</scope>
    <source>
        <strain evidence="4 5">DFL-43</strain>
    </source>
</reference>
<dbReference type="InterPro" id="IPR036046">
    <property type="entry name" value="Acylphosphatase-like_dom_sf"/>
</dbReference>
<name>A9D2Q8_HOEPD</name>
<protein>
    <submittedName>
        <fullName evidence="4">Acylphosphatase</fullName>
    </submittedName>
</protein>
<dbReference type="Proteomes" id="UP000004291">
    <property type="component" value="Chromosome"/>
</dbReference>
<evidence type="ECO:0000259" key="3">
    <source>
        <dbReference type="PROSITE" id="PS51160"/>
    </source>
</evidence>
<sequence>MAQASNAREQMILRGEFSAGSFVPWIEAYAHKLGLTGIIQKADSGRIELQLEGPPELVDAMEVGCLLGPIDIWVETIERTPDTEPPQHRV</sequence>
<dbReference type="Gene3D" id="3.30.70.100">
    <property type="match status" value="1"/>
</dbReference>
<evidence type="ECO:0000313" key="4">
    <source>
        <dbReference type="EMBL" id="EDQ34254.1"/>
    </source>
</evidence>
<dbReference type="STRING" id="411684.HPDFL43_14692"/>
<evidence type="ECO:0000256" key="1">
    <source>
        <dbReference type="PROSITE-ProRule" id="PRU00520"/>
    </source>
</evidence>
<organism evidence="4 5">
    <name type="scientific">Hoeflea phototrophica (strain DSM 17068 / NCIMB 14078 / DFL-43)</name>
    <dbReference type="NCBI Taxonomy" id="411684"/>
    <lineage>
        <taxon>Bacteria</taxon>
        <taxon>Pseudomonadati</taxon>
        <taxon>Pseudomonadota</taxon>
        <taxon>Alphaproteobacteria</taxon>
        <taxon>Hyphomicrobiales</taxon>
        <taxon>Rhizobiaceae</taxon>
        <taxon>Hoeflea</taxon>
    </lineage>
</organism>
<dbReference type="PROSITE" id="PS51160">
    <property type="entry name" value="ACYLPHOSPHATASE_3"/>
    <property type="match status" value="1"/>
</dbReference>
<comment type="similarity">
    <text evidence="2">Belongs to the acylphosphatase family.</text>
</comment>
<keyword evidence="5" id="KW-1185">Reference proteome</keyword>
<proteinExistence type="inferred from homology"/>
<dbReference type="OrthoDB" id="7774747at2"/>
<dbReference type="SUPFAM" id="SSF54975">
    <property type="entry name" value="Acylphosphatase/BLUF domain-like"/>
    <property type="match status" value="1"/>
</dbReference>
<comment type="caution">
    <text evidence="4">The sequence shown here is derived from an EMBL/GenBank/DDBJ whole genome shotgun (WGS) entry which is preliminary data.</text>
</comment>
<comment type="caution">
    <text evidence="1">Lacks conserved residue(s) required for the propagation of feature annotation.</text>
</comment>
<gene>
    <name evidence="4" type="ORF">HPDFL43_14692</name>
</gene>